<gene>
    <name evidence="2" type="ORF">CCUS01_06258</name>
</gene>
<dbReference type="AlphaFoldDB" id="A0AAI9V497"/>
<dbReference type="Gene3D" id="1.25.40.20">
    <property type="entry name" value="Ankyrin repeat-containing domain"/>
    <property type="match status" value="1"/>
</dbReference>
<protein>
    <submittedName>
        <fullName evidence="2">NACHT domain-containing protein</fullName>
    </submittedName>
</protein>
<reference evidence="2" key="1">
    <citation type="submission" date="2016-11" db="EMBL/GenBank/DDBJ databases">
        <title>The genome sequence of Colletotrichum cuscutae.</title>
        <authorList>
            <person name="Baroncelli R."/>
        </authorList>
    </citation>
    <scope>NUCLEOTIDE SEQUENCE</scope>
    <source>
        <strain evidence="2">IMI 304802</strain>
    </source>
</reference>
<evidence type="ECO:0000256" key="1">
    <source>
        <dbReference type="SAM" id="MobiDB-lite"/>
    </source>
</evidence>
<dbReference type="InterPro" id="IPR036770">
    <property type="entry name" value="Ankyrin_rpt-contain_sf"/>
</dbReference>
<dbReference type="Proteomes" id="UP001239213">
    <property type="component" value="Unassembled WGS sequence"/>
</dbReference>
<dbReference type="SUPFAM" id="SSF48403">
    <property type="entry name" value="Ankyrin repeat"/>
    <property type="match status" value="1"/>
</dbReference>
<evidence type="ECO:0000313" key="3">
    <source>
        <dbReference type="Proteomes" id="UP001239213"/>
    </source>
</evidence>
<name>A0AAI9V497_9PEZI</name>
<comment type="caution">
    <text evidence="2">The sequence shown here is derived from an EMBL/GenBank/DDBJ whole genome shotgun (WGS) entry which is preliminary data.</text>
</comment>
<evidence type="ECO:0000313" key="2">
    <source>
        <dbReference type="EMBL" id="KAK1470493.1"/>
    </source>
</evidence>
<organism evidence="2 3">
    <name type="scientific">Colletotrichum cuscutae</name>
    <dbReference type="NCBI Taxonomy" id="1209917"/>
    <lineage>
        <taxon>Eukaryota</taxon>
        <taxon>Fungi</taxon>
        <taxon>Dikarya</taxon>
        <taxon>Ascomycota</taxon>
        <taxon>Pezizomycotina</taxon>
        <taxon>Sordariomycetes</taxon>
        <taxon>Hypocreomycetidae</taxon>
        <taxon>Glomerellales</taxon>
        <taxon>Glomerellaceae</taxon>
        <taxon>Colletotrichum</taxon>
        <taxon>Colletotrichum acutatum species complex</taxon>
    </lineage>
</organism>
<dbReference type="EMBL" id="MPDP01000224">
    <property type="protein sequence ID" value="KAK1470493.1"/>
    <property type="molecule type" value="Genomic_DNA"/>
</dbReference>
<keyword evidence="3" id="KW-1185">Reference proteome</keyword>
<proteinExistence type="predicted"/>
<feature type="region of interest" description="Disordered" evidence="1">
    <location>
        <begin position="360"/>
        <end position="379"/>
    </location>
</feature>
<sequence>MDLRSLQKHCSKTEEQIQTAPLCLQKKQRPSSILSSHSTEIPIDHRTNTVQRKKQRSNLHYPDISDTLDNILAKDPDVNRPNDPTLAGVNRATPLHLAVSVNPNKVTPNGVSPLIVASLLGNIATIKTLIHGGALRFQAIASAGPLSEGGKALFRMSKRYPRFYDAESSTRNTTIDKIEAGNTALSLAIARLDHLRQIVKDTINKDAQNKDNFETIVLELLSRKHSAQTILVATHLEGTLLDKGQLAIFVITQIESNKPRFLHQFFATAISGLIAARDTNLAIPYRPILIQTLRLTKHRGLFPSEQIHHHGRFVKPDLLYQSNLCSIFGLILPCRGYPIIPLGSIRFSGGLIIGYETPLKHSTKKKGGPGSEHEEVGKG</sequence>
<accession>A0AAI9V497</accession>